<proteinExistence type="predicted"/>
<feature type="compositionally biased region" description="Polar residues" evidence="1">
    <location>
        <begin position="40"/>
        <end position="52"/>
    </location>
</feature>
<protein>
    <submittedName>
        <fullName evidence="2">Uncharacterized protein</fullName>
    </submittedName>
</protein>
<organism evidence="2 3">
    <name type="scientific">Vibrio atlanticus</name>
    <dbReference type="NCBI Taxonomy" id="693153"/>
    <lineage>
        <taxon>Bacteria</taxon>
        <taxon>Pseudomonadati</taxon>
        <taxon>Pseudomonadota</taxon>
        <taxon>Gammaproteobacteria</taxon>
        <taxon>Vibrionales</taxon>
        <taxon>Vibrionaceae</taxon>
        <taxon>Vibrio</taxon>
    </lineage>
</organism>
<evidence type="ECO:0000313" key="2">
    <source>
        <dbReference type="EMBL" id="SBS68243.1"/>
    </source>
</evidence>
<gene>
    <name evidence="2" type="ORF">VAT7223_04107</name>
</gene>
<feature type="region of interest" description="Disordered" evidence="1">
    <location>
        <begin position="1"/>
        <end position="52"/>
    </location>
</feature>
<dbReference type="RefSeq" id="WP_167351965.1">
    <property type="nucleotide sequence ID" value="NZ_AP025461.1"/>
</dbReference>
<evidence type="ECO:0000256" key="1">
    <source>
        <dbReference type="SAM" id="MobiDB-lite"/>
    </source>
</evidence>
<dbReference type="GeneID" id="94235269"/>
<dbReference type="EMBL" id="FLQP01000091">
    <property type="protein sequence ID" value="SBS68243.1"/>
    <property type="molecule type" value="Genomic_DNA"/>
</dbReference>
<name>A0A1C3J3K4_9VIBR</name>
<reference evidence="3" key="1">
    <citation type="submission" date="2016-06" db="EMBL/GenBank/DDBJ databases">
        <authorList>
            <person name="Rodrigo-Torres Lidia"/>
            <person name="Arahal R.David."/>
        </authorList>
    </citation>
    <scope>NUCLEOTIDE SEQUENCE [LARGE SCALE GENOMIC DNA]</scope>
    <source>
        <strain evidence="3">CECT 7223</strain>
    </source>
</reference>
<feature type="compositionally biased region" description="Acidic residues" evidence="1">
    <location>
        <begin position="12"/>
        <end position="25"/>
    </location>
</feature>
<feature type="compositionally biased region" description="Basic and acidic residues" evidence="1">
    <location>
        <begin position="1"/>
        <end position="11"/>
    </location>
</feature>
<evidence type="ECO:0000313" key="3">
    <source>
        <dbReference type="Proteomes" id="UP000092876"/>
    </source>
</evidence>
<sequence length="52" mass="6010">MDSIHHVKYYDEEPEDTSDDLDTDESQQPQIEANDDSRKPSTQTELEPTLSE</sequence>
<accession>A0A1C3J3K4</accession>
<dbReference type="AlphaFoldDB" id="A0A1C3J3K4"/>
<dbReference type="Proteomes" id="UP000092876">
    <property type="component" value="Unassembled WGS sequence"/>
</dbReference>